<dbReference type="PIRSF" id="PIRSF005419">
    <property type="entry name" value="FlhA"/>
    <property type="match status" value="1"/>
</dbReference>
<feature type="transmembrane region" description="Helical" evidence="7">
    <location>
        <begin position="243"/>
        <end position="265"/>
    </location>
</feature>
<dbReference type="AlphaFoldDB" id="A0A1C0A9Z3"/>
<keyword evidence="7" id="KW-1006">Bacterial flagellum protein export</keyword>
<evidence type="ECO:0000256" key="2">
    <source>
        <dbReference type="ARBA" id="ARBA00008835"/>
    </source>
</evidence>
<dbReference type="Gene3D" id="3.40.50.12790">
    <property type="entry name" value="FHIPEP family, domain 4"/>
    <property type="match status" value="1"/>
</dbReference>
<proteinExistence type="inferred from homology"/>
<feature type="transmembrane region" description="Helical" evidence="7">
    <location>
        <begin position="114"/>
        <end position="133"/>
    </location>
</feature>
<keyword evidence="7" id="KW-0813">Transport</keyword>
<sequence>MATPLEGVQRRSLDQYNDVLFAIAVILIVVMFIVPLPTFLLDLLLTLNISLGLTILLVSMYLVNPLELSVFPSLLLIATLFRLALNVSTTRLILVQANAGKVIEAFGDFVVGGNYVVGFVIFVILVVIQFVVITKGSERVSEVAARFTLDAMPGKQMSIDADLSSGLITEAEARKKREEIRQEADFYGAMDGASKFVKGDAIAGIIITLINVLGGLIIGVIQLNLPILEALQTYTLLTVGDGLVSQIPALLISTATGIVVTRAASEGNLGQDFTKQLFSQPKTLIMVSAVILLLGVLTPLPTFPFLLLSIMLGVTGYMMYQAGKEKQEEMVFDQEEEEIEEYREPENLSQLLQVDPMELEVGYNLIPLVVPEQGGDLLDRVSMIRRQCALELGIIIPPIRIRDNMQLEPNYYRVNLRGIEIAQHDIKVDGYLAMDSGMATEEINGRETVEPAFGLPAIWIDEDDRERAEMAGYTVVDPPSVMATHLTELIKSHAYELLGRQEVKELIDNIKEDYPAVINELIPDLLTIGQVQKVLQNLLKEGISIRDLVSILEVLADQAKNTHDIGILTEYVRQEALSRHISKKYKGENNELYVITLAPELEEEISNSIQHSDQGSYIALNPNKAQQIFNSLSEKVEQVATQGIEPIVLTSPIVRYHFKRLTEQVAPNLTVLSFNELESYLNVQTVGMVKV</sequence>
<keyword evidence="9" id="KW-1185">Reference proteome</keyword>
<dbReference type="InterPro" id="IPR006301">
    <property type="entry name" value="FlhA"/>
</dbReference>
<dbReference type="PRINTS" id="PR00949">
    <property type="entry name" value="TYPE3IMAPROT"/>
</dbReference>
<dbReference type="NCBIfam" id="TIGR01398">
    <property type="entry name" value="FlhA"/>
    <property type="match status" value="1"/>
</dbReference>
<reference evidence="9" key="1">
    <citation type="submission" date="2016-07" db="EMBL/GenBank/DDBJ databases">
        <authorList>
            <person name="Florea S."/>
            <person name="Webb J.S."/>
            <person name="Jaromczyk J."/>
            <person name="Schardl C.L."/>
        </authorList>
    </citation>
    <scope>NUCLEOTIDE SEQUENCE [LARGE SCALE GENOMIC DNA]</scope>
    <source>
        <strain evidence="9">Z6</strain>
    </source>
</reference>
<dbReference type="InterPro" id="IPR042196">
    <property type="entry name" value="FHIPEP_4"/>
</dbReference>
<keyword evidence="3 7" id="KW-1003">Cell membrane</keyword>
<dbReference type="Proteomes" id="UP000093514">
    <property type="component" value="Unassembled WGS sequence"/>
</dbReference>
<keyword evidence="6 7" id="KW-0472">Membrane</keyword>
<dbReference type="InterPro" id="IPR001712">
    <property type="entry name" value="T3SS_FHIPEP"/>
</dbReference>
<keyword evidence="8" id="KW-0969">Cilium</keyword>
<dbReference type="Gene3D" id="1.10.8.540">
    <property type="entry name" value="FHIPEP family, domain 3"/>
    <property type="match status" value="1"/>
</dbReference>
<feature type="transmembrane region" description="Helical" evidence="7">
    <location>
        <begin position="277"/>
        <end position="297"/>
    </location>
</feature>
<dbReference type="Pfam" id="PF00771">
    <property type="entry name" value="FHIPEP"/>
    <property type="match status" value="1"/>
</dbReference>
<dbReference type="GO" id="GO:0009306">
    <property type="term" value="P:protein secretion"/>
    <property type="evidence" value="ECO:0007669"/>
    <property type="project" value="InterPro"/>
</dbReference>
<evidence type="ECO:0000256" key="4">
    <source>
        <dbReference type="ARBA" id="ARBA00022692"/>
    </source>
</evidence>
<feature type="transmembrane region" description="Helical" evidence="7">
    <location>
        <begin position="43"/>
        <end position="62"/>
    </location>
</feature>
<dbReference type="InterPro" id="IPR042194">
    <property type="entry name" value="FHIPEP_1"/>
</dbReference>
<dbReference type="EMBL" id="LWDV01000008">
    <property type="protein sequence ID" value="OCL27102.1"/>
    <property type="molecule type" value="Genomic_DNA"/>
</dbReference>
<evidence type="ECO:0000313" key="9">
    <source>
        <dbReference type="Proteomes" id="UP000093514"/>
    </source>
</evidence>
<evidence type="ECO:0000256" key="7">
    <source>
        <dbReference type="RuleBase" id="RU364093"/>
    </source>
</evidence>
<keyword evidence="4 7" id="KW-0812">Transmembrane</keyword>
<feature type="transmembrane region" description="Helical" evidence="7">
    <location>
        <begin position="19"/>
        <end position="37"/>
    </location>
</feature>
<name>A0A1C0A9Z3_9FIRM</name>
<reference evidence="8 9" key="2">
    <citation type="submission" date="2016-08" db="EMBL/GenBank/DDBJ databases">
        <title>Orenia metallireducens sp. nov. strain Z6, a Novel Metal-reducing Firmicute from the Deep Subsurface.</title>
        <authorList>
            <person name="Maxim B.I."/>
            <person name="Kenneth K."/>
            <person name="Flynn T.M."/>
            <person name="Oloughlin E.J."/>
            <person name="Locke R.A."/>
            <person name="Weber J.R."/>
            <person name="Egan S.M."/>
            <person name="Mackie R.I."/>
            <person name="Cann I.K."/>
        </authorList>
    </citation>
    <scope>NUCLEOTIDE SEQUENCE [LARGE SCALE GENOMIC DNA]</scope>
    <source>
        <strain evidence="8 9">Z6</strain>
    </source>
</reference>
<dbReference type="PANTHER" id="PTHR30161">
    <property type="entry name" value="FLAGELLAR EXPORT PROTEIN, MEMBRANE FLHA SUBUNIT-RELATED"/>
    <property type="match status" value="1"/>
</dbReference>
<evidence type="ECO:0000256" key="1">
    <source>
        <dbReference type="ARBA" id="ARBA00004651"/>
    </source>
</evidence>
<dbReference type="GO" id="GO:0044780">
    <property type="term" value="P:bacterial-type flagellum assembly"/>
    <property type="evidence" value="ECO:0007669"/>
    <property type="project" value="InterPro"/>
</dbReference>
<accession>A0A1C0A9Z3</accession>
<keyword evidence="8" id="KW-0966">Cell projection</keyword>
<dbReference type="InterPro" id="IPR025505">
    <property type="entry name" value="FHIPEP_CS"/>
</dbReference>
<evidence type="ECO:0000256" key="6">
    <source>
        <dbReference type="ARBA" id="ARBA00023136"/>
    </source>
</evidence>
<evidence type="ECO:0000256" key="5">
    <source>
        <dbReference type="ARBA" id="ARBA00022989"/>
    </source>
</evidence>
<keyword evidence="7" id="KW-0653">Protein transport</keyword>
<feature type="transmembrane region" description="Helical" evidence="7">
    <location>
        <begin position="74"/>
        <end position="94"/>
    </location>
</feature>
<dbReference type="PROSITE" id="PS00994">
    <property type="entry name" value="FHIPEP"/>
    <property type="match status" value="1"/>
</dbReference>
<dbReference type="OrthoDB" id="9759185at2"/>
<comment type="function">
    <text evidence="7">Required for formation of the rod structure of the flagellar apparatus. Together with FliI and FliH, may constitute the export apparatus of flagellin.</text>
</comment>
<keyword evidence="8" id="KW-0282">Flagellum</keyword>
<dbReference type="InterPro" id="IPR042193">
    <property type="entry name" value="FHIPEP_3"/>
</dbReference>
<keyword evidence="7" id="KW-1005">Bacterial flagellum biogenesis</keyword>
<gene>
    <name evidence="7" type="primary">flhA</name>
    <name evidence="8" type="ORF">U472_06375</name>
</gene>
<dbReference type="GO" id="GO:0005886">
    <property type="term" value="C:plasma membrane"/>
    <property type="evidence" value="ECO:0007669"/>
    <property type="project" value="UniProtKB-SubCell"/>
</dbReference>
<comment type="subcellular location">
    <subcellularLocation>
        <location evidence="1 7">Cell membrane</location>
        <topology evidence="1 7">Multi-pass membrane protein</topology>
    </subcellularLocation>
</comment>
<evidence type="ECO:0000313" key="8">
    <source>
        <dbReference type="EMBL" id="OCL27102.1"/>
    </source>
</evidence>
<organism evidence="8 9">
    <name type="scientific">Orenia metallireducens</name>
    <dbReference type="NCBI Taxonomy" id="1413210"/>
    <lineage>
        <taxon>Bacteria</taxon>
        <taxon>Bacillati</taxon>
        <taxon>Bacillota</taxon>
        <taxon>Clostridia</taxon>
        <taxon>Halanaerobiales</taxon>
        <taxon>Halobacteroidaceae</taxon>
        <taxon>Orenia</taxon>
    </lineage>
</organism>
<evidence type="ECO:0000256" key="3">
    <source>
        <dbReference type="ARBA" id="ARBA00022475"/>
    </source>
</evidence>
<protein>
    <recommendedName>
        <fullName evidence="7">Flagellar biosynthesis protein FlhA</fullName>
    </recommendedName>
</protein>
<keyword evidence="5 7" id="KW-1133">Transmembrane helix</keyword>
<dbReference type="PANTHER" id="PTHR30161:SF1">
    <property type="entry name" value="FLAGELLAR BIOSYNTHESIS PROTEIN FLHA-RELATED"/>
    <property type="match status" value="1"/>
</dbReference>
<dbReference type="RefSeq" id="WP_068716651.1">
    <property type="nucleotide sequence ID" value="NZ_LWDV01000008.1"/>
</dbReference>
<dbReference type="Gene3D" id="3.40.30.60">
    <property type="entry name" value="FHIPEP family, domain 1"/>
    <property type="match status" value="1"/>
</dbReference>
<comment type="similarity">
    <text evidence="2 7">Belongs to the FHIPEP (flagella/HR/invasion proteins export pore) family.</text>
</comment>
<feature type="transmembrane region" description="Helical" evidence="7">
    <location>
        <begin position="201"/>
        <end position="223"/>
    </location>
</feature>
<comment type="caution">
    <text evidence="8">The sequence shown here is derived from an EMBL/GenBank/DDBJ whole genome shotgun (WGS) entry which is preliminary data.</text>
</comment>